<comment type="caution">
    <text evidence="1">The sequence shown here is derived from an EMBL/GenBank/DDBJ whole genome shotgun (WGS) entry which is preliminary data.</text>
</comment>
<accession>T0FFN6</accession>
<sequence>MFRLKQILKVGATIILLLIIAVLVIAATRSNTLRVERSTEIKAPPEKIFALINNLQSWTSWSPYEKLDPAMKRTHSGSISGKGAIYEWDGNANIGKGRMEIIESTEPSKVGIKLDFLEPFEAHNTAEFTLKRGTDSTKVTWLMSGPASYFSRILGVFINMDAMIGKNFEEGLENLKSITEK</sequence>
<dbReference type="Gene3D" id="3.30.530.20">
    <property type="match status" value="1"/>
</dbReference>
<proteinExistence type="predicted"/>
<evidence type="ECO:0000313" key="1">
    <source>
        <dbReference type="EMBL" id="EQA46422.1"/>
    </source>
</evidence>
<dbReference type="InterPro" id="IPR023393">
    <property type="entry name" value="START-like_dom_sf"/>
</dbReference>
<dbReference type="RefSeq" id="WP_010568569.1">
    <property type="nucleotide sequence ID" value="NZ_AHMO02000007.1"/>
</dbReference>
<dbReference type="Proteomes" id="UP000015454">
    <property type="component" value="Unassembled WGS sequence"/>
</dbReference>
<dbReference type="InterPro" id="IPR019587">
    <property type="entry name" value="Polyketide_cyclase/dehydratase"/>
</dbReference>
<name>T0FFN6_9LEPT</name>
<protein>
    <submittedName>
        <fullName evidence="1">Polyketide cyclase/dehydrase and lipid transport</fullName>
    </submittedName>
</protein>
<organism evidence="1 2">
    <name type="scientific">Leptospira broomii serovar Hurstbridge str. 5399</name>
    <dbReference type="NCBI Taxonomy" id="1049789"/>
    <lineage>
        <taxon>Bacteria</taxon>
        <taxon>Pseudomonadati</taxon>
        <taxon>Spirochaetota</taxon>
        <taxon>Spirochaetia</taxon>
        <taxon>Leptospirales</taxon>
        <taxon>Leptospiraceae</taxon>
        <taxon>Leptospira</taxon>
    </lineage>
</organism>
<dbReference type="CDD" id="cd07818">
    <property type="entry name" value="SRPBCC_1"/>
    <property type="match status" value="1"/>
</dbReference>
<dbReference type="STRING" id="1049789.LEP1GSC050_0164"/>
<reference evidence="1" key="1">
    <citation type="submission" date="2013-05" db="EMBL/GenBank/DDBJ databases">
        <authorList>
            <person name="Harkins D.M."/>
            <person name="Durkin A.S."/>
            <person name="Brinkac L.M."/>
            <person name="Haft D.H."/>
            <person name="Selengut J.D."/>
            <person name="Sanka R."/>
            <person name="DePew J."/>
            <person name="Purushe J."/>
            <person name="Hartskeerl R.A."/>
            <person name="Ahmed A."/>
            <person name="van der Linden H."/>
            <person name="Goris M.G.A."/>
            <person name="Vinetz J.M."/>
            <person name="Sutton G.G."/>
            <person name="Nierman W.C."/>
            <person name="Fouts D.E."/>
        </authorList>
    </citation>
    <scope>NUCLEOTIDE SEQUENCE [LARGE SCALE GENOMIC DNA]</scope>
    <source>
        <strain evidence="1">5399</strain>
    </source>
</reference>
<dbReference type="AlphaFoldDB" id="T0FFN6"/>
<dbReference type="EMBL" id="AHMO02000007">
    <property type="protein sequence ID" value="EQA46422.1"/>
    <property type="molecule type" value="Genomic_DNA"/>
</dbReference>
<evidence type="ECO:0000313" key="2">
    <source>
        <dbReference type="Proteomes" id="UP000015454"/>
    </source>
</evidence>
<keyword evidence="2" id="KW-1185">Reference proteome</keyword>
<gene>
    <name evidence="1" type="ORF">LEP1GSC050_0164</name>
</gene>
<dbReference type="SUPFAM" id="SSF55961">
    <property type="entry name" value="Bet v1-like"/>
    <property type="match status" value="1"/>
</dbReference>
<dbReference type="Pfam" id="PF10604">
    <property type="entry name" value="Polyketide_cyc2"/>
    <property type="match status" value="1"/>
</dbReference>